<name>A0ACD5VXF6_AVESA</name>
<reference evidence="1" key="2">
    <citation type="submission" date="2025-09" db="UniProtKB">
        <authorList>
            <consortium name="EnsemblPlants"/>
        </authorList>
    </citation>
    <scope>IDENTIFICATION</scope>
</reference>
<dbReference type="EnsemblPlants" id="AVESA.00010b.r2.3CG0513180.1">
    <property type="protein sequence ID" value="AVESA.00010b.r2.3CG0513180.1.CDS"/>
    <property type="gene ID" value="AVESA.00010b.r2.3CG0513180"/>
</dbReference>
<evidence type="ECO:0000313" key="2">
    <source>
        <dbReference type="Proteomes" id="UP001732700"/>
    </source>
</evidence>
<evidence type="ECO:0000313" key="1">
    <source>
        <dbReference type="EnsemblPlants" id="AVESA.00010b.r2.3CG0513180.1.CDS"/>
    </source>
</evidence>
<dbReference type="Proteomes" id="UP001732700">
    <property type="component" value="Chromosome 3C"/>
</dbReference>
<proteinExistence type="predicted"/>
<reference evidence="1" key="1">
    <citation type="submission" date="2021-05" db="EMBL/GenBank/DDBJ databases">
        <authorList>
            <person name="Scholz U."/>
            <person name="Mascher M."/>
            <person name="Fiebig A."/>
        </authorList>
    </citation>
    <scope>NUCLEOTIDE SEQUENCE [LARGE SCALE GENOMIC DNA]</scope>
</reference>
<keyword evidence="2" id="KW-1185">Reference proteome</keyword>
<sequence>MGEAGFTPLSQLNPSKQRCRVRVRISRLWVSFNPNNGTAFGLDSLLVDDEGGTMQAHVHPVYKKFFEGRLVKGKVYTLSGFVVGVSEGNYMTCRNRFMMHIGPQTVVDEIDGDVGSIPLHSFDFVDFGDVPSRNCDNSLLTDVIGQVVEVRPVQEVRKKLRVIPICSLWIKDFSGKEQEVTLYGELANDFYAEIREKCRLGLVVAVFAGMCVRHYMGKGYIVCSSPPSKYYLDLEIPEAQEFRMNCHHPKIAIVHPQSQQESPAGPTEESQGISKLTQELQSSWRTVKQLESLDPFELPENARFLCKVSLVKIDCTKGWCYQGCFHCRRSISGDGSEMWCNRCDSVNKKRKRPVWWYKLDAVVEDATGTMNLMIFSDEAQGLIGVAAEDLVDEITDENRRTMPDAIKNLIGSTHAFQVAIDHRSLGFVVKWVLDDDALMLLQHIGSSQVTVGGGDSPLPEEEGSSSASSCSSQLTEVGHA</sequence>
<protein>
    <submittedName>
        <fullName evidence="1">Uncharacterized protein</fullName>
    </submittedName>
</protein>
<accession>A0ACD5VXF6</accession>
<organism evidence="1 2">
    <name type="scientific">Avena sativa</name>
    <name type="common">Oat</name>
    <dbReference type="NCBI Taxonomy" id="4498"/>
    <lineage>
        <taxon>Eukaryota</taxon>
        <taxon>Viridiplantae</taxon>
        <taxon>Streptophyta</taxon>
        <taxon>Embryophyta</taxon>
        <taxon>Tracheophyta</taxon>
        <taxon>Spermatophyta</taxon>
        <taxon>Magnoliopsida</taxon>
        <taxon>Liliopsida</taxon>
        <taxon>Poales</taxon>
        <taxon>Poaceae</taxon>
        <taxon>BOP clade</taxon>
        <taxon>Pooideae</taxon>
        <taxon>Poodae</taxon>
        <taxon>Poeae</taxon>
        <taxon>Poeae Chloroplast Group 1 (Aveneae type)</taxon>
        <taxon>Aveninae</taxon>
        <taxon>Avena</taxon>
    </lineage>
</organism>